<dbReference type="GO" id="GO:0006952">
    <property type="term" value="P:defense response"/>
    <property type="evidence" value="ECO:0007669"/>
    <property type="project" value="UniProtKB-KW"/>
</dbReference>
<keyword evidence="1" id="KW-0677">Repeat</keyword>
<dbReference type="CDD" id="cd14798">
    <property type="entry name" value="RX-CC_like"/>
    <property type="match status" value="1"/>
</dbReference>
<keyword evidence="2" id="KW-0547">Nucleotide-binding</keyword>
<sequence length="113" mass="12523">MAEVAASLATEKLTSLLSEDVELLRGVHEEVEDIKLELEFITCFLKEADAMAARDQGSTSIITWVKLVRETAFRIEDAIDGYMTSSISMSLTAMNTMVSSRLTCVKWLNSSRA</sequence>
<keyword evidence="6" id="KW-1185">Reference proteome</keyword>
<organism evidence="5 6">
    <name type="scientific">Hibiscus syriacus</name>
    <name type="common">Rose of Sharon</name>
    <dbReference type="NCBI Taxonomy" id="106335"/>
    <lineage>
        <taxon>Eukaryota</taxon>
        <taxon>Viridiplantae</taxon>
        <taxon>Streptophyta</taxon>
        <taxon>Embryophyta</taxon>
        <taxon>Tracheophyta</taxon>
        <taxon>Spermatophyta</taxon>
        <taxon>Magnoliopsida</taxon>
        <taxon>eudicotyledons</taxon>
        <taxon>Gunneridae</taxon>
        <taxon>Pentapetalae</taxon>
        <taxon>rosids</taxon>
        <taxon>malvids</taxon>
        <taxon>Malvales</taxon>
        <taxon>Malvaceae</taxon>
        <taxon>Malvoideae</taxon>
        <taxon>Hibiscus</taxon>
    </lineage>
</organism>
<gene>
    <name evidence="5" type="ORF">F3Y22_tig00015339pilonHSYRG00016</name>
</gene>
<keyword evidence="3" id="KW-0611">Plant defense</keyword>
<evidence type="ECO:0000256" key="3">
    <source>
        <dbReference type="ARBA" id="ARBA00022821"/>
    </source>
</evidence>
<dbReference type="AlphaFoldDB" id="A0A6A3BYP2"/>
<evidence type="ECO:0000313" key="6">
    <source>
        <dbReference type="Proteomes" id="UP000436088"/>
    </source>
</evidence>
<dbReference type="OrthoDB" id="1002634at2759"/>
<reference evidence="5" key="1">
    <citation type="submission" date="2019-09" db="EMBL/GenBank/DDBJ databases">
        <title>Draft genome information of white flower Hibiscus syriacus.</title>
        <authorList>
            <person name="Kim Y.-M."/>
        </authorList>
    </citation>
    <scope>NUCLEOTIDE SEQUENCE [LARGE SCALE GENOMIC DNA]</scope>
    <source>
        <strain evidence="5">YM2019G1</strain>
    </source>
</reference>
<name>A0A6A3BYP2_HIBSY</name>
<dbReference type="Proteomes" id="UP000436088">
    <property type="component" value="Unassembled WGS sequence"/>
</dbReference>
<accession>A0A6A3BYP2</accession>
<dbReference type="PANTHER" id="PTHR19338">
    <property type="entry name" value="TRANSLOCASE OF INNER MITOCHONDRIAL MEMBRANE 13 HOMOLOG"/>
    <property type="match status" value="1"/>
</dbReference>
<dbReference type="PANTHER" id="PTHR19338:SF32">
    <property type="entry name" value="OS06G0287500 PROTEIN"/>
    <property type="match status" value="1"/>
</dbReference>
<proteinExistence type="predicted"/>
<feature type="domain" description="Disease resistance N-terminal" evidence="4">
    <location>
        <begin position="7"/>
        <end position="90"/>
    </location>
</feature>
<evidence type="ECO:0000256" key="1">
    <source>
        <dbReference type="ARBA" id="ARBA00022737"/>
    </source>
</evidence>
<dbReference type="Gene3D" id="1.20.5.4130">
    <property type="match status" value="1"/>
</dbReference>
<dbReference type="EMBL" id="VEPZ02000607">
    <property type="protein sequence ID" value="KAE8721724.1"/>
    <property type="molecule type" value="Genomic_DNA"/>
</dbReference>
<dbReference type="InterPro" id="IPR038005">
    <property type="entry name" value="RX-like_CC"/>
</dbReference>
<dbReference type="InterPro" id="IPR041118">
    <property type="entry name" value="Rx_N"/>
</dbReference>
<evidence type="ECO:0000259" key="4">
    <source>
        <dbReference type="Pfam" id="PF18052"/>
    </source>
</evidence>
<dbReference type="Pfam" id="PF18052">
    <property type="entry name" value="Rx_N"/>
    <property type="match status" value="1"/>
</dbReference>
<comment type="caution">
    <text evidence="5">The sequence shown here is derived from an EMBL/GenBank/DDBJ whole genome shotgun (WGS) entry which is preliminary data.</text>
</comment>
<dbReference type="GO" id="GO:0000166">
    <property type="term" value="F:nucleotide binding"/>
    <property type="evidence" value="ECO:0007669"/>
    <property type="project" value="UniProtKB-KW"/>
</dbReference>
<protein>
    <recommendedName>
        <fullName evidence="4">Disease resistance N-terminal domain-containing protein</fullName>
    </recommendedName>
</protein>
<evidence type="ECO:0000256" key="2">
    <source>
        <dbReference type="ARBA" id="ARBA00022741"/>
    </source>
</evidence>
<evidence type="ECO:0000313" key="5">
    <source>
        <dbReference type="EMBL" id="KAE8721724.1"/>
    </source>
</evidence>